<reference evidence="9 10" key="1">
    <citation type="submission" date="2014-11" db="EMBL/GenBank/DDBJ databases">
        <title>Genome sequence of Flavihumibacter solisilvae 3-3.</title>
        <authorList>
            <person name="Zhou G."/>
            <person name="Li M."/>
            <person name="Wang G."/>
        </authorList>
    </citation>
    <scope>NUCLEOTIDE SEQUENCE [LARGE SCALE GENOMIC DNA]</scope>
    <source>
        <strain evidence="9 10">3-3</strain>
    </source>
</reference>
<dbReference type="EMBL" id="JSVC01000018">
    <property type="protein sequence ID" value="KIC93637.1"/>
    <property type="molecule type" value="Genomic_DNA"/>
</dbReference>
<dbReference type="InterPro" id="IPR036640">
    <property type="entry name" value="ABC1_TM_sf"/>
</dbReference>
<evidence type="ECO:0000256" key="2">
    <source>
        <dbReference type="ARBA" id="ARBA00022475"/>
    </source>
</evidence>
<feature type="domain" description="MacB-like periplasmic core" evidence="8">
    <location>
        <begin position="451"/>
        <end position="628"/>
    </location>
</feature>
<dbReference type="GO" id="GO:0005886">
    <property type="term" value="C:plasma membrane"/>
    <property type="evidence" value="ECO:0007669"/>
    <property type="project" value="UniProtKB-SubCell"/>
</dbReference>
<feature type="transmembrane region" description="Helical" evidence="6">
    <location>
        <begin position="394"/>
        <end position="414"/>
    </location>
</feature>
<dbReference type="AlphaFoldDB" id="A0A0C1L0U5"/>
<evidence type="ECO:0000256" key="4">
    <source>
        <dbReference type="ARBA" id="ARBA00022989"/>
    </source>
</evidence>
<keyword evidence="10" id="KW-1185">Reference proteome</keyword>
<dbReference type="PANTHER" id="PTHR30572">
    <property type="entry name" value="MEMBRANE COMPONENT OF TRANSPORTER-RELATED"/>
    <property type="match status" value="1"/>
</dbReference>
<feature type="transmembrane region" description="Helical" evidence="6">
    <location>
        <begin position="445"/>
        <end position="464"/>
    </location>
</feature>
<dbReference type="RefSeq" id="WP_039141538.1">
    <property type="nucleotide sequence ID" value="NZ_JSVC01000018.1"/>
</dbReference>
<dbReference type="InterPro" id="IPR003838">
    <property type="entry name" value="ABC3_permease_C"/>
</dbReference>
<evidence type="ECO:0000313" key="10">
    <source>
        <dbReference type="Proteomes" id="UP000031408"/>
    </source>
</evidence>
<evidence type="ECO:0000259" key="7">
    <source>
        <dbReference type="Pfam" id="PF02687"/>
    </source>
</evidence>
<evidence type="ECO:0000256" key="3">
    <source>
        <dbReference type="ARBA" id="ARBA00022692"/>
    </source>
</evidence>
<evidence type="ECO:0000259" key="8">
    <source>
        <dbReference type="Pfam" id="PF12704"/>
    </source>
</evidence>
<comment type="caution">
    <text evidence="9">The sequence shown here is derived from an EMBL/GenBank/DDBJ whole genome shotgun (WGS) entry which is preliminary data.</text>
</comment>
<dbReference type="Pfam" id="PF12704">
    <property type="entry name" value="MacB_PCD"/>
    <property type="match status" value="2"/>
</dbReference>
<feature type="domain" description="MacB-like periplasmic core" evidence="8">
    <location>
        <begin position="20"/>
        <end position="254"/>
    </location>
</feature>
<keyword evidence="4 6" id="KW-1133">Transmembrane helix</keyword>
<gene>
    <name evidence="9" type="ORF">OI18_15845</name>
</gene>
<feature type="transmembrane region" description="Helical" evidence="6">
    <location>
        <begin position="697"/>
        <end position="720"/>
    </location>
</feature>
<dbReference type="STRING" id="1349421.OI18_15845"/>
<feature type="domain" description="ABC3 transporter permease C-terminal" evidence="7">
    <location>
        <begin position="702"/>
        <end position="813"/>
    </location>
</feature>
<dbReference type="Pfam" id="PF02687">
    <property type="entry name" value="FtsX"/>
    <property type="match status" value="2"/>
</dbReference>
<evidence type="ECO:0008006" key="11">
    <source>
        <dbReference type="Google" id="ProtNLM"/>
    </source>
</evidence>
<dbReference type="Proteomes" id="UP000031408">
    <property type="component" value="Unassembled WGS sequence"/>
</dbReference>
<feature type="transmembrane region" description="Helical" evidence="6">
    <location>
        <begin position="741"/>
        <end position="761"/>
    </location>
</feature>
<evidence type="ECO:0000256" key="1">
    <source>
        <dbReference type="ARBA" id="ARBA00004651"/>
    </source>
</evidence>
<keyword evidence="2" id="KW-1003">Cell membrane</keyword>
<dbReference type="PANTHER" id="PTHR30572:SF18">
    <property type="entry name" value="ABC-TYPE MACROLIDE FAMILY EXPORT SYSTEM PERMEASE COMPONENT 2"/>
    <property type="match status" value="1"/>
</dbReference>
<evidence type="ECO:0000256" key="6">
    <source>
        <dbReference type="SAM" id="Phobius"/>
    </source>
</evidence>
<keyword evidence="3 6" id="KW-0812">Transmembrane</keyword>
<feature type="domain" description="ABC3 transporter permease C-terminal" evidence="7">
    <location>
        <begin position="306"/>
        <end position="422"/>
    </location>
</feature>
<dbReference type="GO" id="GO:0005524">
    <property type="term" value="F:ATP binding"/>
    <property type="evidence" value="ECO:0007669"/>
    <property type="project" value="InterPro"/>
</dbReference>
<name>A0A0C1L0U5_9BACT</name>
<dbReference type="GO" id="GO:0022857">
    <property type="term" value="F:transmembrane transporter activity"/>
    <property type="evidence" value="ECO:0007669"/>
    <property type="project" value="TreeGrafter"/>
</dbReference>
<feature type="transmembrane region" description="Helical" evidence="6">
    <location>
        <begin position="300"/>
        <end position="322"/>
    </location>
</feature>
<sequence>MNRNYLIVALRNFWKHKVLSLINIVGLAIGISASLVIYLIVSHDFSYDKFHPDRDLLYRVVSKIEFPDLTIHNSGVPAPTAAAARQEIPGLATVTIFRTNGEMKVSIPAADNQNVGVYRKEKDIIYADPQYFETFQYKWLAGSRAAALANPHSVVLAESKAKKYFPGIKPADIIGRQVIYDDTIKTMVNGIVEDFKETTHFTFGEFISLSTLEQSALADFYSWKDWNSISSNTQMFVKLDPGMQPAKIEKQLAELRNRHRERRDKDKKDDTQHFLQSLNQIHFNTDYDTFEQRQAHLPTLYGLLAVASFLLLLGCINFINLATAHASTRSKEIGIRKTLGGSKANIRIQFLSETFVLTLLATIVSIFITPWLLMVFGDFIPPAVTTASVYQWHVWLFLLALILAVSLLSGYYPAYILSKMQPMAVLNQRANAHSSGSGKIWLRKILTTSQFVIAQFLLIATLVVSKQVRYSLSKDLGYKKDAIVYFSVPRNFYSDKKDDRRLVLQQKLKALPGIEKLSLSAEPPASGSTSTTTMEFANGDKKMETMVEVKFADTSYFNLYGMKLVAGNNLQQSDTTKEYVINETYAKLLGFKNPADAVGKFIERDFLVPITGVISDFHTKSTHEAIKPLAYSSATKRSYTFHLALPTGTRNAANWSNTLAKVEREFKSIYPEEEFSYSFYDDSLAKMYKAEQDATSLLQWASGLCLLISALGMLGLVIFITNSRTKEIGVRKVLGASVSHIVMLLSKDFLSLVLLAFLIALPLSWIVMNNWLQDFAYRTNLSWWLFAISGLGMMVIAVVTLSIRTIKAATANPVESLKVE</sequence>
<feature type="transmembrane region" description="Helical" evidence="6">
    <location>
        <begin position="21"/>
        <end position="41"/>
    </location>
</feature>
<feature type="transmembrane region" description="Helical" evidence="6">
    <location>
        <begin position="355"/>
        <end position="374"/>
    </location>
</feature>
<dbReference type="OrthoDB" id="1451596at2"/>
<accession>A0A0C1L0U5</accession>
<comment type="subcellular location">
    <subcellularLocation>
        <location evidence="1">Cell membrane</location>
        <topology evidence="1">Multi-pass membrane protein</topology>
    </subcellularLocation>
</comment>
<evidence type="ECO:0000256" key="5">
    <source>
        <dbReference type="ARBA" id="ARBA00023136"/>
    </source>
</evidence>
<proteinExistence type="predicted"/>
<dbReference type="InterPro" id="IPR025857">
    <property type="entry name" value="MacB_PCD"/>
</dbReference>
<feature type="transmembrane region" description="Helical" evidence="6">
    <location>
        <begin position="781"/>
        <end position="803"/>
    </location>
</feature>
<evidence type="ECO:0000313" key="9">
    <source>
        <dbReference type="EMBL" id="KIC93637.1"/>
    </source>
</evidence>
<keyword evidence="5 6" id="KW-0472">Membrane</keyword>
<dbReference type="SUPFAM" id="SSF90123">
    <property type="entry name" value="ABC transporter transmembrane region"/>
    <property type="match status" value="1"/>
</dbReference>
<organism evidence="9 10">
    <name type="scientific">Flavihumibacter solisilvae</name>
    <dbReference type="NCBI Taxonomy" id="1349421"/>
    <lineage>
        <taxon>Bacteria</taxon>
        <taxon>Pseudomonadati</taxon>
        <taxon>Bacteroidota</taxon>
        <taxon>Chitinophagia</taxon>
        <taxon>Chitinophagales</taxon>
        <taxon>Chitinophagaceae</taxon>
        <taxon>Flavihumibacter</taxon>
    </lineage>
</organism>
<protein>
    <recommendedName>
        <fullName evidence="11">Cell division protein FtsX</fullName>
    </recommendedName>
</protein>
<dbReference type="InterPro" id="IPR050250">
    <property type="entry name" value="Macrolide_Exporter_MacB"/>
</dbReference>